<dbReference type="InterPro" id="IPR036397">
    <property type="entry name" value="RNaseH_sf"/>
</dbReference>
<accession>A0A0V9UCW2</accession>
<dbReference type="SUPFAM" id="SSF53098">
    <property type="entry name" value="Ribonuclease H-like"/>
    <property type="match status" value="1"/>
</dbReference>
<dbReference type="InterPro" id="IPR050900">
    <property type="entry name" value="Transposase_IS3/IS150/IS904"/>
</dbReference>
<organism evidence="3 4">
    <name type="scientific">Rhodococcus pyridinivorans KG-16</name>
    <dbReference type="NCBI Taxonomy" id="1441730"/>
    <lineage>
        <taxon>Bacteria</taxon>
        <taxon>Bacillati</taxon>
        <taxon>Actinomycetota</taxon>
        <taxon>Actinomycetes</taxon>
        <taxon>Mycobacteriales</taxon>
        <taxon>Nocardiaceae</taxon>
        <taxon>Rhodococcus</taxon>
    </lineage>
</organism>
<proteinExistence type="predicted"/>
<feature type="compositionally biased region" description="Polar residues" evidence="1">
    <location>
        <begin position="335"/>
        <end position="346"/>
    </location>
</feature>
<dbReference type="Pfam" id="PF00665">
    <property type="entry name" value="rve"/>
    <property type="match status" value="1"/>
</dbReference>
<dbReference type="PATRIC" id="fig|1441730.3.peg.5532"/>
<reference evidence="3 4" key="2">
    <citation type="journal article" date="2016" name="Genome Announc.">
        <title>Draft Genome Sequence of a Versatile Hydrocarbon-Degrading Bacterium, Rhodococcus pyridinivorans Strain KG-16, Collected from Oil Fields in India.</title>
        <authorList>
            <person name="Aggarwal R.K."/>
            <person name="Dawar C."/>
            <person name="Phanindranath R."/>
            <person name="Mutnuri L."/>
            <person name="Dayal A.M."/>
        </authorList>
    </citation>
    <scope>NUCLEOTIDE SEQUENCE [LARGE SCALE GENOMIC DNA]</scope>
    <source>
        <strain evidence="3 4">KG-16</strain>
    </source>
</reference>
<dbReference type="Proteomes" id="UP000053060">
    <property type="component" value="Unassembled WGS sequence"/>
</dbReference>
<name>A0A0V9UCW2_9NOCA</name>
<dbReference type="PANTHER" id="PTHR46889">
    <property type="entry name" value="TRANSPOSASE INSF FOR INSERTION SEQUENCE IS3B-RELATED"/>
    <property type="match status" value="1"/>
</dbReference>
<comment type="caution">
    <text evidence="3">The sequence shown here is derived from an EMBL/GenBank/DDBJ whole genome shotgun (WGS) entry which is preliminary data.</text>
</comment>
<feature type="region of interest" description="Disordered" evidence="1">
    <location>
        <begin position="312"/>
        <end position="346"/>
    </location>
</feature>
<dbReference type="GO" id="GO:0003676">
    <property type="term" value="F:nucleic acid binding"/>
    <property type="evidence" value="ECO:0007669"/>
    <property type="project" value="InterPro"/>
</dbReference>
<reference evidence="4" key="1">
    <citation type="submission" date="2015-01" db="EMBL/GenBank/DDBJ databases">
        <title>Draft genome sequence of Rhodococcus pyridinivorans strain KG-16, a hydrocarbon-degrading bacterium.</title>
        <authorList>
            <person name="Aggarwal R.K."/>
            <person name="Dawar C."/>
        </authorList>
    </citation>
    <scope>NUCLEOTIDE SEQUENCE [LARGE SCALE GENOMIC DNA]</scope>
    <source>
        <strain evidence="4">KG-16</strain>
    </source>
</reference>
<dbReference type="PROSITE" id="PS50994">
    <property type="entry name" value="INTEGRASE"/>
    <property type="match status" value="1"/>
</dbReference>
<dbReference type="Gene3D" id="3.30.420.10">
    <property type="entry name" value="Ribonuclease H-like superfamily/Ribonuclease H"/>
    <property type="match status" value="1"/>
</dbReference>
<protein>
    <submittedName>
        <fullName evidence="3">Integrase</fullName>
    </submittedName>
</protein>
<dbReference type="GO" id="GO:0015074">
    <property type="term" value="P:DNA integration"/>
    <property type="evidence" value="ECO:0007669"/>
    <property type="project" value="InterPro"/>
</dbReference>
<evidence type="ECO:0000313" key="3">
    <source>
        <dbReference type="EMBL" id="KSZ55937.1"/>
    </source>
</evidence>
<dbReference type="AlphaFoldDB" id="A0A0V9UCW2"/>
<dbReference type="EMBL" id="AZXY01000054">
    <property type="protein sequence ID" value="KSZ55937.1"/>
    <property type="molecule type" value="Genomic_DNA"/>
</dbReference>
<dbReference type="RefSeq" id="WP_238588827.1">
    <property type="nucleotide sequence ID" value="NZ_AZXY01000054.1"/>
</dbReference>
<dbReference type="InterPro" id="IPR001584">
    <property type="entry name" value="Integrase_cat-core"/>
</dbReference>
<feature type="domain" description="Integrase catalytic" evidence="2">
    <location>
        <begin position="131"/>
        <end position="300"/>
    </location>
</feature>
<dbReference type="PANTHER" id="PTHR46889:SF4">
    <property type="entry name" value="TRANSPOSASE INSO FOR INSERTION SEQUENCE ELEMENT IS911B-RELATED"/>
    <property type="match status" value="1"/>
</dbReference>
<gene>
    <name evidence="3" type="ORF">Z045_26125</name>
</gene>
<evidence type="ECO:0000313" key="4">
    <source>
        <dbReference type="Proteomes" id="UP000053060"/>
    </source>
</evidence>
<evidence type="ECO:0000259" key="2">
    <source>
        <dbReference type="PROSITE" id="PS50994"/>
    </source>
</evidence>
<dbReference type="InterPro" id="IPR012337">
    <property type="entry name" value="RNaseH-like_sf"/>
</dbReference>
<evidence type="ECO:0000256" key="1">
    <source>
        <dbReference type="SAM" id="MobiDB-lite"/>
    </source>
</evidence>
<sequence length="346" mass="39073">MARAQSVVLTDIVTELTEAGMSVSRGCALVGIARSSYYRRAHHYRNYRPVTDPIPQRQRQQPAALSPAEKATIVALILAEENADQSVCQIYWRSFDDGLVDCSEVTFYRVARAEKLTGDRRRSRTGGPSTPRCAPVVEAIDVGDLWSWDITTLKGPRTQDQFRLYLAIDVYSRFPVAWRIEYHEDKAKAVEMFTEAFTAFGAPGVLHADNGASMRSGLLLDALAAAGVVSSFSRPRVSDDNPFSESLFKTIKYDLTCPDRFDDIDHARRWTEDFMNRYALEHRHAGLGRYTPVSVFLGSAAEEHRRRQERLNRIHEKYPHRFRRRPAAPALPQPTGINTPDLSQTG</sequence>